<dbReference type="GO" id="GO:0005829">
    <property type="term" value="C:cytosol"/>
    <property type="evidence" value="ECO:0007669"/>
    <property type="project" value="TreeGrafter"/>
</dbReference>
<dbReference type="InterPro" id="IPR011908">
    <property type="entry name" value="LipoPS_heptosylTferase-I"/>
</dbReference>
<gene>
    <name evidence="14" type="primary">rfaC</name>
    <name evidence="14" type="ORF">A9E74_02322</name>
</gene>
<keyword evidence="4" id="KW-0997">Cell inner membrane</keyword>
<dbReference type="PATRIC" id="fig|291169.3.peg.2338"/>
<organism evidence="14 15">
    <name type="scientific">Methylophaga muralis</name>
    <dbReference type="NCBI Taxonomy" id="291169"/>
    <lineage>
        <taxon>Bacteria</taxon>
        <taxon>Pseudomonadati</taxon>
        <taxon>Pseudomonadota</taxon>
        <taxon>Gammaproteobacteria</taxon>
        <taxon>Thiotrichales</taxon>
        <taxon>Piscirickettsiaceae</taxon>
        <taxon>Methylophaga</taxon>
    </lineage>
</organism>
<keyword evidence="15" id="KW-1185">Reference proteome</keyword>
<dbReference type="GO" id="GO:0008713">
    <property type="term" value="F:ADP-heptose-lipopolysaccharide heptosyltransferase activity"/>
    <property type="evidence" value="ECO:0007669"/>
    <property type="project" value="TreeGrafter"/>
</dbReference>
<comment type="similarity">
    <text evidence="9">Belongs to the glycosyltransferase 9 family.</text>
</comment>
<comment type="caution">
    <text evidence="14">The sequence shown here is derived from an EMBL/GenBank/DDBJ whole genome shotgun (WGS) entry which is preliminary data.</text>
</comment>
<sequence>MKVLIIKLTSMGDLMHALPALTDAAKAFPGIEFDWVVDEAFAEVPKWHPNVRKVITTSHRRWKKSAWQTLTGGELRQFYRELNLDDYDAVIDMQNNLKSALVSKLRRGPVYGLDKDSCRERPAHLAYQYPLSVNPQQHAVDRMRQILSQALDYPLPKTPAKYAANFSKYPLPELEFALPERYLMFVHNASWLTKLWPINFWQQLVFQARAEGYAVLLPCGNNEEYLRAQQIASVDPMAFALPRLGLNDIAAIMHHAVGAVCSDTGLAHLAAVAGTPALTLYGATDTALIGTYGKHQQHLVSEFNCAPCYKRKCPLPASRNGEPLCMTEMTPEMVWHGLQPLLAAQ</sequence>
<evidence type="ECO:0000256" key="5">
    <source>
        <dbReference type="ARBA" id="ARBA00022676"/>
    </source>
</evidence>
<keyword evidence="3" id="KW-1003">Cell membrane</keyword>
<dbReference type="GO" id="GO:0009244">
    <property type="term" value="P:lipopolysaccharide core region biosynthetic process"/>
    <property type="evidence" value="ECO:0007669"/>
    <property type="project" value="InterPro"/>
</dbReference>
<dbReference type="EC" id="2.4.99.23" evidence="10"/>
<dbReference type="CDD" id="cd03789">
    <property type="entry name" value="GT9_LPS_heptosyltransferase"/>
    <property type="match status" value="1"/>
</dbReference>
<dbReference type="RefSeq" id="WP_069296716.1">
    <property type="nucleotide sequence ID" value="NZ_MCRI01000033.1"/>
</dbReference>
<accession>A0A1E3GPJ0</accession>
<dbReference type="AlphaFoldDB" id="A0A1E3GPJ0"/>
<evidence type="ECO:0000256" key="12">
    <source>
        <dbReference type="ARBA" id="ARBA00044330"/>
    </source>
</evidence>
<dbReference type="EMBL" id="MCRI01000033">
    <property type="protein sequence ID" value="ODN65954.1"/>
    <property type="molecule type" value="Genomic_DNA"/>
</dbReference>
<evidence type="ECO:0000256" key="2">
    <source>
        <dbReference type="ARBA" id="ARBA00004713"/>
    </source>
</evidence>
<evidence type="ECO:0000256" key="6">
    <source>
        <dbReference type="ARBA" id="ARBA00022679"/>
    </source>
</evidence>
<comment type="pathway">
    <text evidence="2">Bacterial outer membrane biogenesis; LPS core biosynthesis.</text>
</comment>
<evidence type="ECO:0000256" key="8">
    <source>
        <dbReference type="ARBA" id="ARBA00023136"/>
    </source>
</evidence>
<dbReference type="NCBIfam" id="TIGR02193">
    <property type="entry name" value="heptsyl_trn_I"/>
    <property type="match status" value="1"/>
</dbReference>
<dbReference type="PANTHER" id="PTHR30160">
    <property type="entry name" value="TETRAACYLDISACCHARIDE 4'-KINASE-RELATED"/>
    <property type="match status" value="1"/>
</dbReference>
<evidence type="ECO:0000256" key="7">
    <source>
        <dbReference type="ARBA" id="ARBA00022985"/>
    </source>
</evidence>
<dbReference type="Pfam" id="PF01075">
    <property type="entry name" value="Glyco_transf_9"/>
    <property type="match status" value="1"/>
</dbReference>
<dbReference type="Proteomes" id="UP000094379">
    <property type="component" value="Unassembled WGS sequence"/>
</dbReference>
<proteinExistence type="inferred from homology"/>
<dbReference type="InterPro" id="IPR002201">
    <property type="entry name" value="Glyco_trans_9"/>
</dbReference>
<evidence type="ECO:0000313" key="15">
    <source>
        <dbReference type="Proteomes" id="UP000094379"/>
    </source>
</evidence>
<keyword evidence="5" id="KW-0328">Glycosyltransferase</keyword>
<dbReference type="STRING" id="291169.A9E74_02322"/>
<dbReference type="GO" id="GO:0005886">
    <property type="term" value="C:plasma membrane"/>
    <property type="evidence" value="ECO:0007669"/>
    <property type="project" value="UniProtKB-SubCell"/>
</dbReference>
<evidence type="ECO:0000256" key="9">
    <source>
        <dbReference type="ARBA" id="ARBA00043995"/>
    </source>
</evidence>
<comment type="catalytic activity">
    <reaction evidence="13">
        <text>an alpha-Kdo-(2-&gt;4)-alpha-Kdo-(2-&gt;6)-lipid A + ADP-L-glycero-beta-D-manno-heptose = an L-alpha-D-Hep-(1-&gt;5)-[alpha-Kdo-(2-&gt;4)]-alpha-Kdo-(2-&gt;6)-lipid A + ADP + H(+)</text>
        <dbReference type="Rhea" id="RHEA:74067"/>
        <dbReference type="ChEBI" id="CHEBI:15378"/>
        <dbReference type="ChEBI" id="CHEBI:61506"/>
        <dbReference type="ChEBI" id="CHEBI:176431"/>
        <dbReference type="ChEBI" id="CHEBI:193068"/>
        <dbReference type="ChEBI" id="CHEBI:456216"/>
        <dbReference type="EC" id="2.4.99.23"/>
    </reaction>
</comment>
<dbReference type="Gene3D" id="3.40.50.2000">
    <property type="entry name" value="Glycogen Phosphorylase B"/>
    <property type="match status" value="2"/>
</dbReference>
<evidence type="ECO:0000256" key="13">
    <source>
        <dbReference type="ARBA" id="ARBA00049201"/>
    </source>
</evidence>
<keyword evidence="7" id="KW-0448">Lipopolysaccharide biosynthesis</keyword>
<comment type="subcellular location">
    <subcellularLocation>
        <location evidence="1">Cell inner membrane</location>
        <topology evidence="1">Peripheral membrane protein</topology>
        <orientation evidence="1">Cytoplasmic side</orientation>
    </subcellularLocation>
</comment>
<evidence type="ECO:0000256" key="4">
    <source>
        <dbReference type="ARBA" id="ARBA00022519"/>
    </source>
</evidence>
<evidence type="ECO:0000256" key="3">
    <source>
        <dbReference type="ARBA" id="ARBA00022475"/>
    </source>
</evidence>
<keyword evidence="6 14" id="KW-0808">Transferase</keyword>
<evidence type="ECO:0000256" key="11">
    <source>
        <dbReference type="ARBA" id="ARBA00044190"/>
    </source>
</evidence>
<evidence type="ECO:0000256" key="10">
    <source>
        <dbReference type="ARBA" id="ARBA00044041"/>
    </source>
</evidence>
<dbReference type="SUPFAM" id="SSF53756">
    <property type="entry name" value="UDP-Glycosyltransferase/glycogen phosphorylase"/>
    <property type="match status" value="1"/>
</dbReference>
<dbReference type="InterPro" id="IPR051199">
    <property type="entry name" value="LPS_LOS_Heptosyltrfase"/>
</dbReference>
<reference evidence="14 15" key="1">
    <citation type="submission" date="2016-07" db="EMBL/GenBank/DDBJ databases">
        <title>Draft Genome Sequence of Methylophaga muralis Bur 1.</title>
        <authorList>
            <person name="Vasilenko O.V."/>
            <person name="Doronina N.V."/>
            <person name="Shmareva M.N."/>
            <person name="Tarlachkov S.V."/>
            <person name="Mustakhimov I."/>
            <person name="Trotsenko Y.A."/>
        </authorList>
    </citation>
    <scope>NUCLEOTIDE SEQUENCE [LARGE SCALE GENOMIC DNA]</scope>
    <source>
        <strain evidence="14 15">Bur 1</strain>
    </source>
</reference>
<keyword evidence="8" id="KW-0472">Membrane</keyword>
<dbReference type="PANTHER" id="PTHR30160:SF19">
    <property type="entry name" value="LIPOPOLYSACCHARIDE HEPTOSYLTRANSFERASE 1"/>
    <property type="match status" value="1"/>
</dbReference>
<name>A0A1E3GPJ0_9GAMM</name>
<evidence type="ECO:0000256" key="1">
    <source>
        <dbReference type="ARBA" id="ARBA00004515"/>
    </source>
</evidence>
<evidence type="ECO:0000313" key="14">
    <source>
        <dbReference type="EMBL" id="ODN65954.1"/>
    </source>
</evidence>
<protein>
    <recommendedName>
        <fullName evidence="11">Lipopolysaccharide heptosyltransferase 1</fullName>
        <ecNumber evidence="10">2.4.99.23</ecNumber>
    </recommendedName>
    <alternativeName>
        <fullName evidence="12">ADP-heptose:lipopolysaccharide heptosyltransferase I</fullName>
    </alternativeName>
</protein>